<evidence type="ECO:0000313" key="2">
    <source>
        <dbReference type="Proteomes" id="UP000755585"/>
    </source>
</evidence>
<dbReference type="InterPro" id="IPR036661">
    <property type="entry name" value="Luciferase-like_sf"/>
</dbReference>
<comment type="caution">
    <text evidence="1">The sequence shown here is derived from an EMBL/GenBank/DDBJ whole genome shotgun (WGS) entry which is preliminary data.</text>
</comment>
<organism evidence="1 2">
    <name type="scientific">Kribbella aluminosa</name>
    <dbReference type="NCBI Taxonomy" id="416017"/>
    <lineage>
        <taxon>Bacteria</taxon>
        <taxon>Bacillati</taxon>
        <taxon>Actinomycetota</taxon>
        <taxon>Actinomycetes</taxon>
        <taxon>Propionibacteriales</taxon>
        <taxon>Kribbellaceae</taxon>
        <taxon>Kribbella</taxon>
    </lineage>
</organism>
<gene>
    <name evidence="1" type="ORF">JOF29_005619</name>
</gene>
<dbReference type="Proteomes" id="UP000755585">
    <property type="component" value="Unassembled WGS sequence"/>
</dbReference>
<proteinExistence type="predicted"/>
<name>A0ABS4US89_9ACTN</name>
<dbReference type="Gene3D" id="3.20.20.30">
    <property type="entry name" value="Luciferase-like domain"/>
    <property type="match status" value="1"/>
</dbReference>
<dbReference type="RefSeq" id="WP_209697303.1">
    <property type="nucleotide sequence ID" value="NZ_BAAAVU010000031.1"/>
</dbReference>
<reference evidence="1 2" key="1">
    <citation type="submission" date="2021-03" db="EMBL/GenBank/DDBJ databases">
        <title>Sequencing the genomes of 1000 actinobacteria strains.</title>
        <authorList>
            <person name="Klenk H.-P."/>
        </authorList>
    </citation>
    <scope>NUCLEOTIDE SEQUENCE [LARGE SCALE GENOMIC DNA]</scope>
    <source>
        <strain evidence="1 2">DSM 18824</strain>
    </source>
</reference>
<protein>
    <submittedName>
        <fullName evidence="1">Alkanesulfonate monooxygenase SsuD/methylene tetrahydromethanopterin reductase-like flavin-dependent oxidoreductase (Luciferase family)</fullName>
    </submittedName>
</protein>
<dbReference type="SUPFAM" id="SSF51679">
    <property type="entry name" value="Bacterial luciferase-like"/>
    <property type="match status" value="1"/>
</dbReference>
<accession>A0ABS4US89</accession>
<evidence type="ECO:0000313" key="1">
    <source>
        <dbReference type="EMBL" id="MBP2354509.1"/>
    </source>
</evidence>
<sequence>MPAYRAVLDRGGTAGPEDTAVVGDEAAVAKQLQRYKDAGTTEFLFCPVGTDTEVERTIRFAHDYV</sequence>
<dbReference type="EMBL" id="JAGINT010000002">
    <property type="protein sequence ID" value="MBP2354509.1"/>
    <property type="molecule type" value="Genomic_DNA"/>
</dbReference>
<keyword evidence="2" id="KW-1185">Reference proteome</keyword>